<proteinExistence type="predicted"/>
<dbReference type="GeneID" id="94690237"/>
<feature type="region of interest" description="Disordered" evidence="1">
    <location>
        <begin position="43"/>
        <end position="62"/>
    </location>
</feature>
<dbReference type="InterPro" id="IPR011992">
    <property type="entry name" value="EF-hand-dom_pair"/>
</dbReference>
<dbReference type="InterPro" id="IPR018247">
    <property type="entry name" value="EF_Hand_1_Ca_BS"/>
</dbReference>
<keyword evidence="5" id="KW-1185">Reference proteome</keyword>
<feature type="signal peptide" evidence="2">
    <location>
        <begin position="1"/>
        <end position="39"/>
    </location>
</feature>
<evidence type="ECO:0000256" key="1">
    <source>
        <dbReference type="SAM" id="MobiDB-lite"/>
    </source>
</evidence>
<dbReference type="EMBL" id="CP065748">
    <property type="protein sequence ID" value="QPS80603.1"/>
    <property type="molecule type" value="Genomic_DNA"/>
</dbReference>
<feature type="region of interest" description="Disordered" evidence="1">
    <location>
        <begin position="129"/>
        <end position="157"/>
    </location>
</feature>
<evidence type="ECO:0000313" key="5">
    <source>
        <dbReference type="Proteomes" id="UP000595064"/>
    </source>
</evidence>
<gene>
    <name evidence="4" type="ORF">I6G47_27090</name>
</gene>
<accession>A0A7T3DEH1</accession>
<dbReference type="Pfam" id="PF13202">
    <property type="entry name" value="EF-hand_5"/>
    <property type="match status" value="2"/>
</dbReference>
<dbReference type="PROSITE" id="PS00018">
    <property type="entry name" value="EF_HAND_1"/>
    <property type="match status" value="1"/>
</dbReference>
<dbReference type="Gene3D" id="1.10.238.10">
    <property type="entry name" value="EF-hand"/>
    <property type="match status" value="1"/>
</dbReference>
<organism evidence="4 5">
    <name type="scientific">Delftia lacustris</name>
    <dbReference type="NCBI Taxonomy" id="558537"/>
    <lineage>
        <taxon>Bacteria</taxon>
        <taxon>Pseudomonadati</taxon>
        <taxon>Pseudomonadota</taxon>
        <taxon>Betaproteobacteria</taxon>
        <taxon>Burkholderiales</taxon>
        <taxon>Comamonadaceae</taxon>
        <taxon>Delftia</taxon>
    </lineage>
</organism>
<reference evidence="4 5" key="1">
    <citation type="submission" date="2020-12" db="EMBL/GenBank/DDBJ databases">
        <title>FDA dAtabase for Regulatory Grade micrObial Sequences (FDA-ARGOS): Supporting development and validation of Infectious Disease Dx tests.</title>
        <authorList>
            <person name="Sproer C."/>
            <person name="Gronow S."/>
            <person name="Severitt S."/>
            <person name="Schroder I."/>
            <person name="Tallon L."/>
            <person name="Sadzewicz L."/>
            <person name="Zhao X."/>
            <person name="Boylan J."/>
            <person name="Ott S."/>
            <person name="Bowen H."/>
            <person name="Vavikolanu K."/>
            <person name="Mehta A."/>
            <person name="Aluvathingal J."/>
            <person name="Nadendla S."/>
            <person name="Lowell S."/>
            <person name="Myers T."/>
            <person name="Yan Y."/>
            <person name="Sichtig H."/>
        </authorList>
    </citation>
    <scope>NUCLEOTIDE SEQUENCE [LARGE SCALE GENOMIC DNA]</scope>
    <source>
        <strain evidence="4 5">FDAARGOS_890</strain>
    </source>
</reference>
<dbReference type="KEGG" id="dla:I6G47_27090"/>
<dbReference type="GO" id="GO:0005509">
    <property type="term" value="F:calcium ion binding"/>
    <property type="evidence" value="ECO:0007669"/>
    <property type="project" value="InterPro"/>
</dbReference>
<evidence type="ECO:0000259" key="3">
    <source>
        <dbReference type="PROSITE" id="PS50222"/>
    </source>
</evidence>
<dbReference type="AlphaFoldDB" id="A0A7T3DEH1"/>
<feature type="domain" description="EF-hand" evidence="3">
    <location>
        <begin position="86"/>
        <end position="121"/>
    </location>
</feature>
<keyword evidence="2" id="KW-0732">Signal</keyword>
<evidence type="ECO:0000256" key="2">
    <source>
        <dbReference type="SAM" id="SignalP"/>
    </source>
</evidence>
<dbReference type="SUPFAM" id="SSF47473">
    <property type="entry name" value="EF-hand"/>
    <property type="match status" value="1"/>
</dbReference>
<dbReference type="RefSeq" id="WP_016448744.1">
    <property type="nucleotide sequence ID" value="NZ_AP025556.1"/>
</dbReference>
<dbReference type="PROSITE" id="PS50222">
    <property type="entry name" value="EF_HAND_2"/>
    <property type="match status" value="1"/>
</dbReference>
<dbReference type="InterPro" id="IPR002048">
    <property type="entry name" value="EF_hand_dom"/>
</dbReference>
<feature type="compositionally biased region" description="Basic and acidic residues" evidence="1">
    <location>
        <begin position="147"/>
        <end position="157"/>
    </location>
</feature>
<feature type="compositionally biased region" description="Basic and acidic residues" evidence="1">
    <location>
        <begin position="129"/>
        <end position="138"/>
    </location>
</feature>
<evidence type="ECO:0000313" key="4">
    <source>
        <dbReference type="EMBL" id="QPS80603.1"/>
    </source>
</evidence>
<dbReference type="SMART" id="SM00054">
    <property type="entry name" value="EFh"/>
    <property type="match status" value="1"/>
</dbReference>
<feature type="chain" id="PRO_5032513170" evidence="2">
    <location>
        <begin position="40"/>
        <end position="157"/>
    </location>
</feature>
<protein>
    <submittedName>
        <fullName evidence="4">EF-hand domain-containing protein</fullName>
    </submittedName>
</protein>
<name>A0A7T3DEH1_9BURK</name>
<dbReference type="Proteomes" id="UP000595064">
    <property type="component" value="Chromosome"/>
</dbReference>
<sequence>MHFPLMNRSALLRRPPVLQAAAAVLLTSAFMLPAARAQAAETADKASTGQASASPAPLTKGEIKAQREFKMLDFNKDGKLSRTEVALFPRLAAAFDEADTDKDGYVSYAEVQAFAVKYRAERDKAKAKAQAEEAKAAEHAAAVSAARDTKEGEGSKD</sequence>